<name>A0A6J5WKY3_PRUAR</name>
<dbReference type="Gene3D" id="3.30.1560.10">
    <property type="entry name" value="Mago nashi"/>
    <property type="match status" value="1"/>
</dbReference>
<feature type="region of interest" description="Disordered" evidence="4">
    <location>
        <begin position="1"/>
        <end position="23"/>
    </location>
</feature>
<dbReference type="GO" id="GO:0008380">
    <property type="term" value="P:RNA splicing"/>
    <property type="evidence" value="ECO:0007669"/>
    <property type="project" value="InterPro"/>
</dbReference>
<reference evidence="6" key="1">
    <citation type="journal article" date="2020" name="Genome Biol.">
        <title>Gamete binning: chromosome-level and haplotype-resolved genome assembly enabled by high-throughput single-cell sequencing of gamete genomes.</title>
        <authorList>
            <person name="Campoy J.A."/>
            <person name="Sun H."/>
            <person name="Goel M."/>
            <person name="Jiao W.-B."/>
            <person name="Folz-Donahue K."/>
            <person name="Wang N."/>
            <person name="Rubio M."/>
            <person name="Liu C."/>
            <person name="Kukat C."/>
            <person name="Ruiz D."/>
            <person name="Huettel B."/>
            <person name="Schneeberger K."/>
        </authorList>
    </citation>
    <scope>NUCLEOTIDE SEQUENCE [LARGE SCALE GENOMIC DNA]</scope>
    <source>
        <strain evidence="6">cv. Rojo Pasion</strain>
    </source>
</reference>
<dbReference type="EMBL" id="CAEKKB010000002">
    <property type="protein sequence ID" value="CAB4299984.1"/>
    <property type="molecule type" value="Genomic_DNA"/>
</dbReference>
<protein>
    <submittedName>
        <fullName evidence="5">Uncharacterized protein</fullName>
    </submittedName>
</protein>
<dbReference type="AlphaFoldDB" id="A0A6J5WKY3"/>
<proteinExistence type="inferred from homology"/>
<dbReference type="InterPro" id="IPR004023">
    <property type="entry name" value="Mago_nashi"/>
</dbReference>
<evidence type="ECO:0000256" key="3">
    <source>
        <dbReference type="ARBA" id="ARBA00023242"/>
    </source>
</evidence>
<accession>A0A6J5WKY3</accession>
<dbReference type="Pfam" id="PF02792">
    <property type="entry name" value="Mago_nashi"/>
    <property type="match status" value="1"/>
</dbReference>
<evidence type="ECO:0000256" key="2">
    <source>
        <dbReference type="ARBA" id="ARBA00009270"/>
    </source>
</evidence>
<evidence type="ECO:0000256" key="1">
    <source>
        <dbReference type="ARBA" id="ARBA00004123"/>
    </source>
</evidence>
<evidence type="ECO:0000313" key="6">
    <source>
        <dbReference type="Proteomes" id="UP000507245"/>
    </source>
</evidence>
<dbReference type="InterPro" id="IPR036605">
    <property type="entry name" value="Mago_nashi_sf"/>
</dbReference>
<comment type="similarity">
    <text evidence="2">Belongs to the mago nashi family.</text>
</comment>
<keyword evidence="6" id="KW-1185">Reference proteome</keyword>
<dbReference type="SUPFAM" id="SSF89817">
    <property type="entry name" value="Mago nashi protein"/>
    <property type="match status" value="1"/>
</dbReference>
<evidence type="ECO:0000313" key="5">
    <source>
        <dbReference type="EMBL" id="CAB4299984.1"/>
    </source>
</evidence>
<dbReference type="OrthoDB" id="6495301at2759"/>
<dbReference type="Proteomes" id="UP000507245">
    <property type="component" value="Unassembled WGS sequence"/>
</dbReference>
<evidence type="ECO:0000256" key="4">
    <source>
        <dbReference type="SAM" id="MobiDB-lite"/>
    </source>
</evidence>
<dbReference type="PANTHER" id="PTHR12638">
    <property type="entry name" value="PROTEIN MAGO NASHI HOMOLOG"/>
    <property type="match status" value="1"/>
</dbReference>
<comment type="subcellular location">
    <subcellularLocation>
        <location evidence="1">Nucleus</location>
    </subcellularLocation>
</comment>
<dbReference type="GO" id="GO:0035145">
    <property type="term" value="C:exon-exon junction complex"/>
    <property type="evidence" value="ECO:0007669"/>
    <property type="project" value="InterPro"/>
</dbReference>
<gene>
    <name evidence="5" type="ORF">ORAREDHAP_LOCUS14835</name>
</gene>
<keyword evidence="3" id="KW-0539">Nucleus</keyword>
<organism evidence="5 6">
    <name type="scientific">Prunus armeniaca</name>
    <name type="common">Apricot</name>
    <name type="synonym">Armeniaca vulgaris</name>
    <dbReference type="NCBI Taxonomy" id="36596"/>
    <lineage>
        <taxon>Eukaryota</taxon>
        <taxon>Viridiplantae</taxon>
        <taxon>Streptophyta</taxon>
        <taxon>Embryophyta</taxon>
        <taxon>Tracheophyta</taxon>
        <taxon>Spermatophyta</taxon>
        <taxon>Magnoliopsida</taxon>
        <taxon>eudicotyledons</taxon>
        <taxon>Gunneridae</taxon>
        <taxon>Pentapetalae</taxon>
        <taxon>rosids</taxon>
        <taxon>fabids</taxon>
        <taxon>Rosales</taxon>
        <taxon>Rosaceae</taxon>
        <taxon>Amygdaloideae</taxon>
        <taxon>Amygdaleae</taxon>
        <taxon>Prunus</taxon>
    </lineage>
</organism>
<dbReference type="PANTHER" id="PTHR12638:SF0">
    <property type="entry name" value="MAGO HOMOLOG, EXON JUNCTION COMPLEX SUBUNIT-RELATED"/>
    <property type="match status" value="1"/>
</dbReference>
<sequence length="60" mass="6711">MALATPYEMMENKCPEDDVNWPEPDRVGRQVLEIVMGNEHISFTTSKIGSLVDVQSSKVS</sequence>